<protein>
    <submittedName>
        <fullName evidence="6">LysR family transcriptional regulator</fullName>
    </submittedName>
</protein>
<dbReference type="InterPro" id="IPR000847">
    <property type="entry name" value="LysR_HTH_N"/>
</dbReference>
<comment type="similarity">
    <text evidence="1">Belongs to the LysR transcriptional regulatory family.</text>
</comment>
<evidence type="ECO:0000313" key="7">
    <source>
        <dbReference type="Proteomes" id="UP000036932"/>
    </source>
</evidence>
<dbReference type="GO" id="GO:0003677">
    <property type="term" value="F:DNA binding"/>
    <property type="evidence" value="ECO:0007669"/>
    <property type="project" value="UniProtKB-KW"/>
</dbReference>
<keyword evidence="3" id="KW-0238">DNA-binding</keyword>
<proteinExistence type="inferred from homology"/>
<dbReference type="SUPFAM" id="SSF53850">
    <property type="entry name" value="Periplasmic binding protein-like II"/>
    <property type="match status" value="1"/>
</dbReference>
<dbReference type="GO" id="GO:0005829">
    <property type="term" value="C:cytosol"/>
    <property type="evidence" value="ECO:0007669"/>
    <property type="project" value="TreeGrafter"/>
</dbReference>
<dbReference type="PANTHER" id="PTHR30419">
    <property type="entry name" value="HTH-TYPE TRANSCRIPTIONAL REGULATOR YBHD"/>
    <property type="match status" value="1"/>
</dbReference>
<keyword evidence="7" id="KW-1185">Reference proteome</keyword>
<dbReference type="PATRIC" id="fig|1705565.3.peg.5546"/>
<name>A0A0M1NJE3_9BACL</name>
<feature type="domain" description="HTH lysR-type" evidence="5">
    <location>
        <begin position="1"/>
        <end position="58"/>
    </location>
</feature>
<gene>
    <name evidence="6" type="ORF">AM231_18025</name>
</gene>
<dbReference type="CDD" id="cd05466">
    <property type="entry name" value="PBP2_LTTR_substrate"/>
    <property type="match status" value="1"/>
</dbReference>
<dbReference type="InterPro" id="IPR050950">
    <property type="entry name" value="HTH-type_LysR_regulators"/>
</dbReference>
<evidence type="ECO:0000259" key="5">
    <source>
        <dbReference type="PROSITE" id="PS50931"/>
    </source>
</evidence>
<dbReference type="InterPro" id="IPR005119">
    <property type="entry name" value="LysR_subst-bd"/>
</dbReference>
<dbReference type="FunFam" id="1.10.10.10:FF:000001">
    <property type="entry name" value="LysR family transcriptional regulator"/>
    <property type="match status" value="1"/>
</dbReference>
<dbReference type="Pfam" id="PF00126">
    <property type="entry name" value="HTH_1"/>
    <property type="match status" value="1"/>
</dbReference>
<dbReference type="Gene3D" id="1.10.10.10">
    <property type="entry name" value="Winged helix-like DNA-binding domain superfamily/Winged helix DNA-binding domain"/>
    <property type="match status" value="1"/>
</dbReference>
<dbReference type="EMBL" id="LIUT01000003">
    <property type="protein sequence ID" value="KOR82242.1"/>
    <property type="molecule type" value="Genomic_DNA"/>
</dbReference>
<dbReference type="InterPro" id="IPR036390">
    <property type="entry name" value="WH_DNA-bd_sf"/>
</dbReference>
<dbReference type="Gene3D" id="3.40.190.290">
    <property type="match status" value="1"/>
</dbReference>
<dbReference type="PROSITE" id="PS50931">
    <property type="entry name" value="HTH_LYSR"/>
    <property type="match status" value="1"/>
</dbReference>
<keyword evidence="4" id="KW-0804">Transcription</keyword>
<dbReference type="OrthoDB" id="9803735at2"/>
<dbReference type="Proteomes" id="UP000036932">
    <property type="component" value="Unassembled WGS sequence"/>
</dbReference>
<evidence type="ECO:0000256" key="3">
    <source>
        <dbReference type="ARBA" id="ARBA00023125"/>
    </source>
</evidence>
<evidence type="ECO:0000256" key="2">
    <source>
        <dbReference type="ARBA" id="ARBA00023015"/>
    </source>
</evidence>
<dbReference type="Pfam" id="PF03466">
    <property type="entry name" value="LysR_substrate"/>
    <property type="match status" value="1"/>
</dbReference>
<organism evidence="6 7">
    <name type="scientific">Paenibacillus solani</name>
    <dbReference type="NCBI Taxonomy" id="1705565"/>
    <lineage>
        <taxon>Bacteria</taxon>
        <taxon>Bacillati</taxon>
        <taxon>Bacillota</taxon>
        <taxon>Bacilli</taxon>
        <taxon>Bacillales</taxon>
        <taxon>Paenibacillaceae</taxon>
        <taxon>Paenibacillus</taxon>
    </lineage>
</organism>
<dbReference type="SUPFAM" id="SSF46785">
    <property type="entry name" value="Winged helix' DNA-binding domain"/>
    <property type="match status" value="1"/>
</dbReference>
<dbReference type="InterPro" id="IPR036388">
    <property type="entry name" value="WH-like_DNA-bd_sf"/>
</dbReference>
<keyword evidence="2" id="KW-0805">Transcription regulation</keyword>
<reference evidence="7" key="1">
    <citation type="submission" date="2015-08" db="EMBL/GenBank/DDBJ databases">
        <title>Genome sequencing project for genomic taxonomy and phylogenomics of Bacillus-like bacteria.</title>
        <authorList>
            <person name="Liu B."/>
            <person name="Wang J."/>
            <person name="Zhu Y."/>
            <person name="Liu G."/>
            <person name="Chen Q."/>
            <person name="Chen Z."/>
            <person name="Lan J."/>
            <person name="Che J."/>
            <person name="Ge C."/>
            <person name="Shi H."/>
            <person name="Pan Z."/>
            <person name="Liu X."/>
        </authorList>
    </citation>
    <scope>NUCLEOTIDE SEQUENCE [LARGE SCALE GENOMIC DNA]</scope>
    <source>
        <strain evidence="7">FJAT-22460</strain>
    </source>
</reference>
<accession>A0A0M1NJE3</accession>
<evidence type="ECO:0000313" key="6">
    <source>
        <dbReference type="EMBL" id="KOR82242.1"/>
    </source>
</evidence>
<dbReference type="AlphaFoldDB" id="A0A0M1NJE3"/>
<evidence type="ECO:0000256" key="4">
    <source>
        <dbReference type="ARBA" id="ARBA00023163"/>
    </source>
</evidence>
<dbReference type="RefSeq" id="WP_054403899.1">
    <property type="nucleotide sequence ID" value="NZ_LIUT01000003.1"/>
</dbReference>
<sequence length="299" mass="33112">MNLEQLEYIVETAKTGSLTKAAQNCNVTLSAVSQAVSSLEAEFGFSLFTRSRLGAVPTAEGQRILQKAYAILEQFQELKSEAEGYSNLLGGSLRIATVPVPLTLSIDAIIQFKKDFPHIKLEITEKPTLDIIEDIKQNHADIGLIFVDDSIIQHHRGLHFGKLLESNFVVGVSRQSPLAMRQSITPEELRKHPLVLYKDDSLLKLMDAFEEQYGEMDILFSTNQTRVIQKIVEENVALTVGVDLSFSSFTPVPSGNIVTLELEMPAGHTASSFGWVQLGTHHLSKPASIFLDRLKHQIG</sequence>
<comment type="caution">
    <text evidence="6">The sequence shown here is derived from an EMBL/GenBank/DDBJ whole genome shotgun (WGS) entry which is preliminary data.</text>
</comment>
<evidence type="ECO:0000256" key="1">
    <source>
        <dbReference type="ARBA" id="ARBA00009437"/>
    </source>
</evidence>
<dbReference type="PANTHER" id="PTHR30419:SF8">
    <property type="entry name" value="NITROGEN ASSIMILATION TRANSCRIPTIONAL ACTIVATOR-RELATED"/>
    <property type="match status" value="1"/>
</dbReference>
<dbReference type="GO" id="GO:0003700">
    <property type="term" value="F:DNA-binding transcription factor activity"/>
    <property type="evidence" value="ECO:0007669"/>
    <property type="project" value="InterPro"/>
</dbReference>